<name>A0A835VT01_CHLIN</name>
<dbReference type="AlphaFoldDB" id="A0A835VT01"/>
<keyword evidence="2" id="KW-1185">Reference proteome</keyword>
<accession>A0A835VT01</accession>
<protein>
    <submittedName>
        <fullName evidence="1">Uncharacterized protein</fullName>
    </submittedName>
</protein>
<evidence type="ECO:0000313" key="1">
    <source>
        <dbReference type="EMBL" id="KAG2424723.1"/>
    </source>
</evidence>
<dbReference type="OrthoDB" id="10592624at2759"/>
<evidence type="ECO:0000313" key="2">
    <source>
        <dbReference type="Proteomes" id="UP000650467"/>
    </source>
</evidence>
<sequence length="145" mass="15944">MKLRELHHRWYKAAGRLIEKDLVKRALASAPSHLKPQCNQTRFQDILRQAFKEEEDIGDDEEPELLNHCRAVLTQCSSIPDAVAFIELHRAICGANSAAHSDSVAEPSCLVRLLEDSGALGLAIGCGFAKAAPMIKKMAADLLKK</sequence>
<gene>
    <name evidence="1" type="ORF">HXX76_014299</name>
</gene>
<dbReference type="EMBL" id="JAEHOC010000062">
    <property type="protein sequence ID" value="KAG2424723.1"/>
    <property type="molecule type" value="Genomic_DNA"/>
</dbReference>
<organism evidence="1 2">
    <name type="scientific">Chlamydomonas incerta</name>
    <dbReference type="NCBI Taxonomy" id="51695"/>
    <lineage>
        <taxon>Eukaryota</taxon>
        <taxon>Viridiplantae</taxon>
        <taxon>Chlorophyta</taxon>
        <taxon>core chlorophytes</taxon>
        <taxon>Chlorophyceae</taxon>
        <taxon>CS clade</taxon>
        <taxon>Chlamydomonadales</taxon>
        <taxon>Chlamydomonadaceae</taxon>
        <taxon>Chlamydomonas</taxon>
    </lineage>
</organism>
<proteinExistence type="predicted"/>
<reference evidence="1" key="1">
    <citation type="journal article" date="2020" name="bioRxiv">
        <title>Comparative genomics of Chlamydomonas.</title>
        <authorList>
            <person name="Craig R.J."/>
            <person name="Hasan A.R."/>
            <person name="Ness R.W."/>
            <person name="Keightley P.D."/>
        </authorList>
    </citation>
    <scope>NUCLEOTIDE SEQUENCE</scope>
    <source>
        <strain evidence="1">SAG 7.73</strain>
    </source>
</reference>
<dbReference type="Proteomes" id="UP000650467">
    <property type="component" value="Unassembled WGS sequence"/>
</dbReference>
<comment type="caution">
    <text evidence="1">The sequence shown here is derived from an EMBL/GenBank/DDBJ whole genome shotgun (WGS) entry which is preliminary data.</text>
</comment>